<dbReference type="Proteomes" id="UP001297540">
    <property type="component" value="Chromosome"/>
</dbReference>
<reference evidence="1" key="1">
    <citation type="submission" date="2020-01" db="EMBL/GenBank/DDBJ databases">
        <title>Bacteria Cultured from War Wounds Associated with the Conflict in Eastern Ukraine.</title>
        <authorList>
            <person name="Snesrud E."/>
            <person name="Galac M.R."/>
            <person name="Mc Gann P."/>
            <person name="Valentine K."/>
            <person name="Viacheslav K."/>
        </authorList>
    </citation>
    <scope>NUCLEOTIDE SEQUENCE</scope>
    <source>
        <strain evidence="1">VNMU148</strain>
    </source>
</reference>
<reference evidence="2" key="3">
    <citation type="submission" date="2023-10" db="EMBL/GenBank/DDBJ databases">
        <title>Pathogen: clinical or host-associated sample.</title>
        <authorList>
            <person name="Hergert J."/>
            <person name="Casey R."/>
            <person name="Wagner J."/>
            <person name="Young E.L."/>
            <person name="Oakeson K.F."/>
        </authorList>
    </citation>
    <scope>NUCLEOTIDE SEQUENCE</scope>
    <source>
        <strain evidence="2">2021CK-01020</strain>
    </source>
</reference>
<organism evidence="1 3">
    <name type="scientific">Pseudomonas aeruginosa</name>
    <dbReference type="NCBI Taxonomy" id="287"/>
    <lineage>
        <taxon>Bacteria</taxon>
        <taxon>Pseudomonadati</taxon>
        <taxon>Pseudomonadota</taxon>
        <taxon>Gammaproteobacteria</taxon>
        <taxon>Pseudomonadales</taxon>
        <taxon>Pseudomonadaceae</taxon>
        <taxon>Pseudomonas</taxon>
    </lineage>
</organism>
<proteinExistence type="predicted"/>
<dbReference type="EMBL" id="WXZT01000015">
    <property type="protein sequence ID" value="MZZ14921.1"/>
    <property type="molecule type" value="Genomic_DNA"/>
</dbReference>
<dbReference type="AlphaFoldDB" id="A0A4S2X416"/>
<dbReference type="EMBL" id="CP136986">
    <property type="protein sequence ID" value="WOS77823.1"/>
    <property type="molecule type" value="Genomic_DNA"/>
</dbReference>
<gene>
    <name evidence="1" type="ORF">GUL26_21965</name>
    <name evidence="2" type="ORF">L4V69_35990</name>
</gene>
<sequence length="63" mass="6982">MDTTLGPRPDGVFDEVSKFLHSTVQQLAHFFGVNPGESVRAGREILQEFDLKGKYFIGTKLVG</sequence>
<dbReference type="RefSeq" id="WP_123788632.1">
    <property type="nucleotide sequence ID" value="NZ_AP014622.1"/>
</dbReference>
<name>A0A4S2X416_PSEAI</name>
<evidence type="ECO:0000313" key="3">
    <source>
        <dbReference type="Proteomes" id="UP000644192"/>
    </source>
</evidence>
<evidence type="ECO:0000313" key="1">
    <source>
        <dbReference type="EMBL" id="MZZ14921.1"/>
    </source>
</evidence>
<accession>A0A4S2X416</accession>
<dbReference type="Proteomes" id="UP000644192">
    <property type="component" value="Unassembled WGS sequence"/>
</dbReference>
<reference evidence="2" key="2">
    <citation type="submission" date="2023-06" db="EMBL/GenBank/DDBJ databases">
        <authorList>
            <consortium name="Clinical and Environmental Microbiology Branch: Whole genome sequencing antimicrobial resistance pathogens in the healthcare setting"/>
        </authorList>
    </citation>
    <scope>NUCLEOTIDE SEQUENCE</scope>
    <source>
        <strain evidence="2">2021CK-01020</strain>
    </source>
</reference>
<protein>
    <submittedName>
        <fullName evidence="1">Uncharacterized protein</fullName>
    </submittedName>
</protein>
<evidence type="ECO:0000313" key="2">
    <source>
        <dbReference type="EMBL" id="WOS77823.1"/>
    </source>
</evidence>